<evidence type="ECO:0000313" key="1">
    <source>
        <dbReference type="EMBL" id="PXY20829.1"/>
    </source>
</evidence>
<dbReference type="OrthoDB" id="3436109at2"/>
<dbReference type="Proteomes" id="UP000249915">
    <property type="component" value="Unassembled WGS sequence"/>
</dbReference>
<evidence type="ECO:0000313" key="2">
    <source>
        <dbReference type="Proteomes" id="UP000249915"/>
    </source>
</evidence>
<sequence>MDADTKRIDEATRITLRPIASPLPLGFLAFAMGSGLLSMEQFGFFGTGQEHNTMLLLAVFIFPMQLLASVFAFLGREPVAATALGVIAFSWPATALVTVLADQGATNPLAGGLSAVIALVLALLAAPGLQGKPVVGTVVTLGAARYTLNAVFDFTGSHAVELASASVGAVILLLGVYGGLALVLEDTAHRTVLPFPRLGEARRALETDLTDQASTVTREAGVRRQL</sequence>
<dbReference type="RefSeq" id="WP_112283933.1">
    <property type="nucleotide sequence ID" value="NZ_MASW01000006.1"/>
</dbReference>
<gene>
    <name evidence="1" type="ORF">BAY60_25320</name>
</gene>
<accession>A0A2V4AMI8</accession>
<protein>
    <submittedName>
        <fullName evidence="1">Uncharacterized protein</fullName>
    </submittedName>
</protein>
<reference evidence="1 2" key="1">
    <citation type="submission" date="2016-07" db="EMBL/GenBank/DDBJ databases">
        <title>Draft genome sequence of Prauserella muralis DSM 45305, isolated from a mould-covered wall in an indoor environment.</title>
        <authorList>
            <person name="Ruckert C."/>
            <person name="Albersmeier A."/>
            <person name="Jiang C.-L."/>
            <person name="Jiang Y."/>
            <person name="Kalinowski J."/>
            <person name="Schneider O."/>
            <person name="Winkler A."/>
            <person name="Zotchev S.B."/>
        </authorList>
    </citation>
    <scope>NUCLEOTIDE SEQUENCE [LARGE SCALE GENOMIC DNA]</scope>
    <source>
        <strain evidence="1 2">DSM 45305</strain>
    </source>
</reference>
<proteinExistence type="predicted"/>
<dbReference type="EMBL" id="MASW01000006">
    <property type="protein sequence ID" value="PXY20829.1"/>
    <property type="molecule type" value="Genomic_DNA"/>
</dbReference>
<name>A0A2V4AMI8_9PSEU</name>
<dbReference type="AlphaFoldDB" id="A0A2V4AMI8"/>
<comment type="caution">
    <text evidence="1">The sequence shown here is derived from an EMBL/GenBank/DDBJ whole genome shotgun (WGS) entry which is preliminary data.</text>
</comment>
<keyword evidence="2" id="KW-1185">Reference proteome</keyword>
<organism evidence="1 2">
    <name type="scientific">Prauserella muralis</name>
    <dbReference type="NCBI Taxonomy" id="588067"/>
    <lineage>
        <taxon>Bacteria</taxon>
        <taxon>Bacillati</taxon>
        <taxon>Actinomycetota</taxon>
        <taxon>Actinomycetes</taxon>
        <taxon>Pseudonocardiales</taxon>
        <taxon>Pseudonocardiaceae</taxon>
        <taxon>Prauserella</taxon>
    </lineage>
</organism>